<proteinExistence type="predicted"/>
<evidence type="ECO:0000256" key="1">
    <source>
        <dbReference type="SAM" id="MobiDB-lite"/>
    </source>
</evidence>
<dbReference type="AlphaFoldDB" id="A0A537KZK3"/>
<feature type="compositionally biased region" description="Basic and acidic residues" evidence="1">
    <location>
        <begin position="95"/>
        <end position="106"/>
    </location>
</feature>
<feature type="region of interest" description="Disordered" evidence="1">
    <location>
        <begin position="15"/>
        <end position="60"/>
    </location>
</feature>
<comment type="caution">
    <text evidence="2">The sequence shown here is derived from an EMBL/GenBank/DDBJ whole genome shotgun (WGS) entry which is preliminary data.</text>
</comment>
<evidence type="ECO:0000313" key="3">
    <source>
        <dbReference type="Proteomes" id="UP000319353"/>
    </source>
</evidence>
<dbReference type="EMBL" id="VBAL01000107">
    <property type="protein sequence ID" value="TMJ01190.1"/>
    <property type="molecule type" value="Genomic_DNA"/>
</dbReference>
<evidence type="ECO:0000313" key="2">
    <source>
        <dbReference type="EMBL" id="TMJ01190.1"/>
    </source>
</evidence>
<gene>
    <name evidence="2" type="ORF">E6H01_08180</name>
</gene>
<organism evidence="2 3">
    <name type="scientific">Candidatus Segetimicrobium genomatis</name>
    <dbReference type="NCBI Taxonomy" id="2569760"/>
    <lineage>
        <taxon>Bacteria</taxon>
        <taxon>Bacillati</taxon>
        <taxon>Candidatus Sysuimicrobiota</taxon>
        <taxon>Candidatus Sysuimicrobiia</taxon>
        <taxon>Candidatus Sysuimicrobiales</taxon>
        <taxon>Candidatus Segetimicrobiaceae</taxon>
        <taxon>Candidatus Segetimicrobium</taxon>
    </lineage>
</organism>
<name>A0A537KZK3_9BACT</name>
<feature type="region of interest" description="Disordered" evidence="1">
    <location>
        <begin position="86"/>
        <end position="126"/>
    </location>
</feature>
<reference evidence="2 3" key="1">
    <citation type="journal article" date="2019" name="Nat. Microbiol.">
        <title>Mediterranean grassland soil C-N compound turnover is dependent on rainfall and depth, and is mediated by genomically divergent microorganisms.</title>
        <authorList>
            <person name="Diamond S."/>
            <person name="Andeer P.F."/>
            <person name="Li Z."/>
            <person name="Crits-Christoph A."/>
            <person name="Burstein D."/>
            <person name="Anantharaman K."/>
            <person name="Lane K.R."/>
            <person name="Thomas B.C."/>
            <person name="Pan C."/>
            <person name="Northen T.R."/>
            <person name="Banfield J.F."/>
        </authorList>
    </citation>
    <scope>NUCLEOTIDE SEQUENCE [LARGE SCALE GENOMIC DNA]</scope>
    <source>
        <strain evidence="2">NP_4</strain>
    </source>
</reference>
<protein>
    <submittedName>
        <fullName evidence="2">Uncharacterized protein</fullName>
    </submittedName>
</protein>
<accession>A0A537KZK3</accession>
<feature type="non-terminal residue" evidence="2">
    <location>
        <position position="185"/>
    </location>
</feature>
<dbReference type="Proteomes" id="UP000319353">
    <property type="component" value="Unassembled WGS sequence"/>
</dbReference>
<sequence>MIAVLVTVILLVPPESRHPSSGKRQAAPTAAEEGGMPATGTAPAQAKEESGQAATATKLRAAAHLQQAAAPRVDILAAPSPPAPLPVSGVRVPNGHHDIRRSEDRVGPSSGVHQAGEEPTVAPNGSVGAAGLTAPVLLTPVAGYPAEGYRVVLDRSTLTAGVRTEAAQGRVVLRILVRSDGSVGQ</sequence>